<evidence type="ECO:0000256" key="2">
    <source>
        <dbReference type="ARBA" id="ARBA00022801"/>
    </source>
</evidence>
<dbReference type="SUPFAM" id="SSF53474">
    <property type="entry name" value="alpha/beta-Hydrolases"/>
    <property type="match status" value="1"/>
</dbReference>
<dbReference type="OrthoDB" id="408631at2759"/>
<reference evidence="6" key="1">
    <citation type="journal article" date="2020" name="Stud. Mycol.">
        <title>101 Dothideomycetes genomes: a test case for predicting lifestyles and emergence of pathogens.</title>
        <authorList>
            <person name="Haridas S."/>
            <person name="Albert R."/>
            <person name="Binder M."/>
            <person name="Bloem J."/>
            <person name="Labutti K."/>
            <person name="Salamov A."/>
            <person name="Andreopoulos B."/>
            <person name="Baker S."/>
            <person name="Barry K."/>
            <person name="Bills G."/>
            <person name="Bluhm B."/>
            <person name="Cannon C."/>
            <person name="Castanera R."/>
            <person name="Culley D."/>
            <person name="Daum C."/>
            <person name="Ezra D."/>
            <person name="Gonzalez J."/>
            <person name="Henrissat B."/>
            <person name="Kuo A."/>
            <person name="Liang C."/>
            <person name="Lipzen A."/>
            <person name="Lutzoni F."/>
            <person name="Magnuson J."/>
            <person name="Mondo S."/>
            <person name="Nolan M."/>
            <person name="Ohm R."/>
            <person name="Pangilinan J."/>
            <person name="Park H.-J."/>
            <person name="Ramirez L."/>
            <person name="Alfaro M."/>
            <person name="Sun H."/>
            <person name="Tritt A."/>
            <person name="Yoshinaga Y."/>
            <person name="Zwiers L.-H."/>
            <person name="Turgeon B."/>
            <person name="Goodwin S."/>
            <person name="Spatafora J."/>
            <person name="Crous P."/>
            <person name="Grigoriev I."/>
        </authorList>
    </citation>
    <scope>NUCLEOTIDE SEQUENCE</scope>
    <source>
        <strain evidence="6">CBS 115976</strain>
    </source>
</reference>
<proteinExistence type="inferred from homology"/>
<feature type="domain" description="Carboxylesterase type B" evidence="5">
    <location>
        <begin position="34"/>
        <end position="497"/>
    </location>
</feature>
<feature type="signal peptide" evidence="3">
    <location>
        <begin position="1"/>
        <end position="31"/>
    </location>
</feature>
<evidence type="ECO:0000259" key="5">
    <source>
        <dbReference type="Pfam" id="PF00135"/>
    </source>
</evidence>
<dbReference type="PANTHER" id="PTHR11559">
    <property type="entry name" value="CARBOXYLESTERASE"/>
    <property type="match status" value="1"/>
</dbReference>
<evidence type="ECO:0000256" key="1">
    <source>
        <dbReference type="ARBA" id="ARBA00005964"/>
    </source>
</evidence>
<gene>
    <name evidence="6" type="ORF">BT63DRAFT_466566</name>
</gene>
<accession>A0A6A6UPI9</accession>
<evidence type="ECO:0000256" key="3">
    <source>
        <dbReference type="RuleBase" id="RU361235"/>
    </source>
</evidence>
<dbReference type="InterPro" id="IPR050309">
    <property type="entry name" value="Type-B_Carboxylest/Lipase"/>
</dbReference>
<dbReference type="PRINTS" id="PR00878">
    <property type="entry name" value="CHOLNESTRASE"/>
</dbReference>
<protein>
    <recommendedName>
        <fullName evidence="3">Carboxylic ester hydrolase</fullName>
        <ecNumber evidence="3">3.1.1.-</ecNumber>
    </recommendedName>
</protein>
<sequence>MRKSHSSIFVGRLVMLHIVLAFMTIVPGALTATDPAVTTTHGPIVGFQDSGIQVFKNIPYGADTSTTRFKAPKPPNPWTEPKHCTKYGPIAPQPGSDKESSGHKGSEDCLNLNVWTPASDNNTRPVLVYFHGGGYDSGTVNEDTYDGRRLAQKRDVVVVTVSHRINGLGYMYLGGISKDYETGNPGQLDLILALKWVRDNIERFGGDKNSVTIFGQSGGGAKCATLMAMPEAKGLFHRVWTMSGQQITGRTLEHAKQTAQEVLSKIEGESDAEKLEQLVNMPMAELQTTLAGGGQRWAPVTSTSSLPKDPFFPTANEQSRNIPMVIGNTYGETRNLIGGSKGRLFNLTWDQVPSQLEKSVKNFIGNLSGETIVSEYRKHYPSYSPSDVFFAATTAARSWKSMLVESDIRAKHPDSPLWVYYLRWKTPFEDGRMGAAHGFDIPLVFANPDAFRQMRGFESAEVMAETVSKALVHFARTGTPKIEGSDMYWPRYELGERLSMIFDLPASEIHSDDRGWERRFFASIPYTQPGT</sequence>
<evidence type="ECO:0000313" key="6">
    <source>
        <dbReference type="EMBL" id="KAF2673008.1"/>
    </source>
</evidence>
<dbReference type="InterPro" id="IPR019826">
    <property type="entry name" value="Carboxylesterase_B_AS"/>
</dbReference>
<organism evidence="6 7">
    <name type="scientific">Microthyrium microscopicum</name>
    <dbReference type="NCBI Taxonomy" id="703497"/>
    <lineage>
        <taxon>Eukaryota</taxon>
        <taxon>Fungi</taxon>
        <taxon>Dikarya</taxon>
        <taxon>Ascomycota</taxon>
        <taxon>Pezizomycotina</taxon>
        <taxon>Dothideomycetes</taxon>
        <taxon>Dothideomycetes incertae sedis</taxon>
        <taxon>Microthyriales</taxon>
        <taxon>Microthyriaceae</taxon>
        <taxon>Microthyrium</taxon>
    </lineage>
</organism>
<feature type="compositionally biased region" description="Basic and acidic residues" evidence="4">
    <location>
        <begin position="96"/>
        <end position="106"/>
    </location>
</feature>
<dbReference type="EMBL" id="MU004231">
    <property type="protein sequence ID" value="KAF2673008.1"/>
    <property type="molecule type" value="Genomic_DNA"/>
</dbReference>
<comment type="similarity">
    <text evidence="1 3">Belongs to the type-B carboxylesterase/lipase family.</text>
</comment>
<dbReference type="Proteomes" id="UP000799302">
    <property type="component" value="Unassembled WGS sequence"/>
</dbReference>
<dbReference type="Pfam" id="PF00135">
    <property type="entry name" value="COesterase"/>
    <property type="match status" value="1"/>
</dbReference>
<keyword evidence="7" id="KW-1185">Reference proteome</keyword>
<dbReference type="GO" id="GO:0004104">
    <property type="term" value="F:cholinesterase activity"/>
    <property type="evidence" value="ECO:0007669"/>
    <property type="project" value="InterPro"/>
</dbReference>
<evidence type="ECO:0000313" key="7">
    <source>
        <dbReference type="Proteomes" id="UP000799302"/>
    </source>
</evidence>
<dbReference type="InterPro" id="IPR029058">
    <property type="entry name" value="AB_hydrolase_fold"/>
</dbReference>
<dbReference type="Gene3D" id="3.40.50.1820">
    <property type="entry name" value="alpha/beta hydrolase"/>
    <property type="match status" value="1"/>
</dbReference>
<dbReference type="EC" id="3.1.1.-" evidence="3"/>
<name>A0A6A6UPI9_9PEZI</name>
<dbReference type="PROSITE" id="PS00122">
    <property type="entry name" value="CARBOXYLESTERASE_B_1"/>
    <property type="match status" value="1"/>
</dbReference>
<keyword evidence="2 3" id="KW-0378">Hydrolase</keyword>
<dbReference type="InterPro" id="IPR000997">
    <property type="entry name" value="Cholinesterase"/>
</dbReference>
<evidence type="ECO:0000256" key="4">
    <source>
        <dbReference type="SAM" id="MobiDB-lite"/>
    </source>
</evidence>
<feature type="region of interest" description="Disordered" evidence="4">
    <location>
        <begin position="65"/>
        <end position="106"/>
    </location>
</feature>
<dbReference type="InterPro" id="IPR002018">
    <property type="entry name" value="CarbesteraseB"/>
</dbReference>
<feature type="chain" id="PRO_5025716445" description="Carboxylic ester hydrolase" evidence="3">
    <location>
        <begin position="32"/>
        <end position="531"/>
    </location>
</feature>
<keyword evidence="3" id="KW-0732">Signal</keyword>
<dbReference type="AlphaFoldDB" id="A0A6A6UPI9"/>